<dbReference type="InterPro" id="IPR036866">
    <property type="entry name" value="RibonucZ/Hydroxyglut_hydro"/>
</dbReference>
<sequence>MIVLKITWLGHSCFKIEDGSGRVVVTDPFDEAVGYPLPKARADVVTVSHDHHDHNHVEAVGGRPAVVRGPGKKAAAGIEFEGVATYHDEKGGKLRGKNIIFSFEVDDIRICHLGDLGHPLSEREAAALGEVDVLMIPVGGVYTLDAEGAKKVVGQIKPKVVIPMHFLTPALTFQVDPPDRFLSGRKVERPGRTLEISKERLPKGGEGEEPVIVLLDYK</sequence>
<gene>
    <name evidence="1" type="ORF">P0O15_02595</name>
</gene>
<dbReference type="PANTHER" id="PTHR42967">
    <property type="entry name" value="METAL DEPENDENT HYDROLASE"/>
    <property type="match status" value="1"/>
</dbReference>
<name>A0ABT5X5Y5_9EURY</name>
<dbReference type="RefSeq" id="WP_316965829.1">
    <property type="nucleotide sequence ID" value="NZ_JARFPK010000007.1"/>
</dbReference>
<dbReference type="SUPFAM" id="SSF56281">
    <property type="entry name" value="Metallo-hydrolase/oxidoreductase"/>
    <property type="match status" value="1"/>
</dbReference>
<reference evidence="1 2" key="1">
    <citation type="submission" date="2023-03" db="EMBL/GenBank/DDBJ databases">
        <title>WGS of Methanotrichaceae archaeon Mx.</title>
        <authorList>
            <person name="Sorokin D.Y."/>
            <person name="Merkel A.Y."/>
        </authorList>
    </citation>
    <scope>NUCLEOTIDE SEQUENCE [LARGE SCALE GENOMIC DNA]</scope>
    <source>
        <strain evidence="1 2">Mx</strain>
    </source>
</reference>
<dbReference type="Proteomes" id="UP001220010">
    <property type="component" value="Unassembled WGS sequence"/>
</dbReference>
<dbReference type="Gene3D" id="3.60.15.10">
    <property type="entry name" value="Ribonuclease Z/Hydroxyacylglutathione hydrolase-like"/>
    <property type="match status" value="1"/>
</dbReference>
<comment type="caution">
    <text evidence="1">The sequence shown here is derived from an EMBL/GenBank/DDBJ whole genome shotgun (WGS) entry which is preliminary data.</text>
</comment>
<keyword evidence="2" id="KW-1185">Reference proteome</keyword>
<dbReference type="EMBL" id="JARFPK010000007">
    <property type="protein sequence ID" value="MDF0590068.1"/>
    <property type="molecule type" value="Genomic_DNA"/>
</dbReference>
<evidence type="ECO:0000313" key="2">
    <source>
        <dbReference type="Proteomes" id="UP001220010"/>
    </source>
</evidence>
<organism evidence="1 2">
    <name type="scientific">Candidatus Methanocrinis natronophilus</name>
    <dbReference type="NCBI Taxonomy" id="3033396"/>
    <lineage>
        <taxon>Archaea</taxon>
        <taxon>Methanobacteriati</taxon>
        <taxon>Methanobacteriota</taxon>
        <taxon>Stenosarchaea group</taxon>
        <taxon>Methanomicrobia</taxon>
        <taxon>Methanotrichales</taxon>
        <taxon>Methanotrichaceae</taxon>
        <taxon>Methanocrinis</taxon>
    </lineage>
</organism>
<proteinExistence type="predicted"/>
<dbReference type="Pfam" id="PF13483">
    <property type="entry name" value="Lactamase_B_3"/>
    <property type="match status" value="1"/>
</dbReference>
<protein>
    <submittedName>
        <fullName evidence="1">MBL fold metallo-hydrolase</fullName>
    </submittedName>
</protein>
<dbReference type="PANTHER" id="PTHR42967:SF1">
    <property type="entry name" value="MBL FOLD METALLO-HYDROLASE"/>
    <property type="match status" value="1"/>
</dbReference>
<evidence type="ECO:0000313" key="1">
    <source>
        <dbReference type="EMBL" id="MDF0590068.1"/>
    </source>
</evidence>
<accession>A0ABT5X5Y5</accession>